<dbReference type="NCBIfam" id="NF033510">
    <property type="entry name" value="Ca_tandemer"/>
    <property type="match status" value="7"/>
</dbReference>
<dbReference type="InterPro" id="IPR044016">
    <property type="entry name" value="Big_13"/>
</dbReference>
<organism evidence="4 5">
    <name type="scientific">Paragemmobacter aquarius</name>
    <dbReference type="NCBI Taxonomy" id="2169400"/>
    <lineage>
        <taxon>Bacteria</taxon>
        <taxon>Pseudomonadati</taxon>
        <taxon>Pseudomonadota</taxon>
        <taxon>Alphaproteobacteria</taxon>
        <taxon>Rhodobacterales</taxon>
        <taxon>Paracoccaceae</taxon>
        <taxon>Paragemmobacter</taxon>
    </lineage>
</organism>
<gene>
    <name evidence="4" type="ORF">HYN69_16725</name>
</gene>
<feature type="domain" description="Bacterial Ig" evidence="2">
    <location>
        <begin position="322"/>
        <end position="399"/>
    </location>
</feature>
<dbReference type="Pfam" id="PF19077">
    <property type="entry name" value="Big_13"/>
    <property type="match status" value="1"/>
</dbReference>
<reference evidence="4 5" key="1">
    <citation type="submission" date="2018-04" db="EMBL/GenBank/DDBJ databases">
        <title>Genome sequencing of Gemmobacter.</title>
        <authorList>
            <person name="Yi H."/>
            <person name="Baek M.-G."/>
        </authorList>
    </citation>
    <scope>NUCLEOTIDE SEQUENCE [LARGE SCALE GENOMIC DNA]</scope>
    <source>
        <strain evidence="4 5">HYN0069</strain>
    </source>
</reference>
<feature type="domain" description="Bacterial Ig-like" evidence="3">
    <location>
        <begin position="425"/>
        <end position="496"/>
    </location>
</feature>
<dbReference type="AlphaFoldDB" id="A0A2S0UQ35"/>
<dbReference type="Pfam" id="PF17936">
    <property type="entry name" value="Big_6"/>
    <property type="match status" value="1"/>
</dbReference>
<name>A0A2S0UQ35_9RHOB</name>
<dbReference type="EMBL" id="CP028918">
    <property type="protein sequence ID" value="AWB49926.1"/>
    <property type="molecule type" value="Genomic_DNA"/>
</dbReference>
<evidence type="ECO:0000259" key="3">
    <source>
        <dbReference type="Pfam" id="PF19077"/>
    </source>
</evidence>
<evidence type="ECO:0008006" key="6">
    <source>
        <dbReference type="Google" id="ProtNLM"/>
    </source>
</evidence>
<evidence type="ECO:0000313" key="5">
    <source>
        <dbReference type="Proteomes" id="UP000244496"/>
    </source>
</evidence>
<feature type="region of interest" description="Disordered" evidence="1">
    <location>
        <begin position="184"/>
        <end position="208"/>
    </location>
</feature>
<sequence>MSAAIDFAVRSSAGGNTMGTVAGDEQANFVQVGAGDSISLNISKESVLGYQRVEGDLVVELADGRTIILLGYYDVPEGVVNHLYLSSDNNITEVLLSESGDGYLVADYGPVSAFDKWSPLDDLRFVEGDPVVASAGATNEPAGMGIFTPALLGMGGGGLGAAAAGGAVLVGGAALGGGGGSAGTTPDGGGTGGGTGGNGGGGGGTTPSVVLPPSVNGAGSTQVLSTTVANPSLQVTGTGNAGDTVTVTVGSSSQTTTITTGGTWSTTFPTNALPPDGNYQVQAAFTGSTSTTLPGAMVVIDMTPPPLVATEGTGSTNDVENLAEYANGVTLKGTGEAGASVSVTIEQKTHTTSVAQDGTWSVTFSQAEVAGGERTVPVSLTSTDIHGNVTRLTDTLVLDTIPHPLAVDQVSGDGFVNRTEQAQAVSIGGSTTAGAVVSVTIPGVVTNAPVVADAQGRWSYSIAGGTLVDGTYNATVTTVDAAGNPSSASRSFIVDTQTSVSFANMAGHAAFGDGIVNLSESRSALTVTGQAEAGSTRVDVAWQGTTYAANVNATTGAWTLTLPAGAAGSVSGMTSMTVTSTDRAGNTASNVLPVRVDLEAGITLQAAPGGADGVVSGAERASGFTLEGTADANARVFVTYMGTERMAVADANGRWTLPMNTIASGEIASGANGGLISLYSIDAANNRSETLTRNFAVDTLVRDFSFANPDLVGAVNDGPLDAQRLNAAERTAGLVINGTVEAGSVVTIQIGQFSATVPAADTASGRWSYTVPAAALPEGVNATATISVRAQDAYGNQTAWEQKTVAIDTVVNNFARSDVAFSVGADGVMNAAEASAGLPVSGKAEAGSTVIVTVDGRSHTVTSDVSGNWSTTFSRNELPSGTRNGVPASIEAIDPNGNRALHNFTFNIDTDAPTAPELVQDSGAGGILSGVFTAYSPDVFSYHEVAASGAAVDVTPAHGAFEIMVPVNQTAVRSELALFSPNLPDGSYLIIRDVDSAGNDASTLYLRTTGETVVDLSRPGLAGFDIAAVDLSSTQGRMNITAAQLQAVTGPDQRLMIHGEGNDRVTMTGATDTQNLHIGSDGQRYAVYTLNGATIFVDEDINRTVI</sequence>
<dbReference type="Gene3D" id="2.60.40.10">
    <property type="entry name" value="Immunoglobulins"/>
    <property type="match status" value="7"/>
</dbReference>
<evidence type="ECO:0000256" key="1">
    <source>
        <dbReference type="SAM" id="MobiDB-lite"/>
    </source>
</evidence>
<dbReference type="Proteomes" id="UP000244496">
    <property type="component" value="Chromosome"/>
</dbReference>
<dbReference type="InterPro" id="IPR013783">
    <property type="entry name" value="Ig-like_fold"/>
</dbReference>
<dbReference type="RefSeq" id="WP_108436742.1">
    <property type="nucleotide sequence ID" value="NZ_CP028918.1"/>
</dbReference>
<dbReference type="OrthoDB" id="7858035at2"/>
<feature type="compositionally biased region" description="Gly residues" evidence="1">
    <location>
        <begin position="184"/>
        <end position="205"/>
    </location>
</feature>
<accession>A0A2S0UQ35</accession>
<dbReference type="KEGG" id="geh:HYN69_16725"/>
<keyword evidence="5" id="KW-1185">Reference proteome</keyword>
<dbReference type="InterPro" id="IPR041498">
    <property type="entry name" value="Big_6"/>
</dbReference>
<protein>
    <recommendedName>
        <fullName evidence="6">Ig-like domain (Group 3)</fullName>
    </recommendedName>
</protein>
<proteinExistence type="predicted"/>
<evidence type="ECO:0000259" key="2">
    <source>
        <dbReference type="Pfam" id="PF17936"/>
    </source>
</evidence>
<evidence type="ECO:0000313" key="4">
    <source>
        <dbReference type="EMBL" id="AWB49926.1"/>
    </source>
</evidence>